<evidence type="ECO:0000256" key="17">
    <source>
        <dbReference type="SAM" id="Phobius"/>
    </source>
</evidence>
<accession>C1C1A8</accession>
<comment type="subcellular location">
    <subcellularLocation>
        <location evidence="2">Endomembrane system</location>
        <topology evidence="2">Multi-pass membrane protein</topology>
    </subcellularLocation>
</comment>
<evidence type="ECO:0000256" key="11">
    <source>
        <dbReference type="ARBA" id="ARBA00048701"/>
    </source>
</evidence>
<evidence type="ECO:0000256" key="12">
    <source>
        <dbReference type="ARBA" id="ARBA00048800"/>
    </source>
</evidence>
<evidence type="ECO:0000256" key="6">
    <source>
        <dbReference type="ARBA" id="ARBA00023136"/>
    </source>
</evidence>
<dbReference type="PANTHER" id="PTHR10989">
    <property type="entry name" value="ANDROGEN-INDUCED PROTEIN 1-RELATED"/>
    <property type="match status" value="1"/>
</dbReference>
<comment type="catalytic activity">
    <reaction evidence="7">
        <text>12-hexadecanoyloxy-octadecanoate + H2O = 12-hydroxyoctadecanoate + hexadecanoate + H(+)</text>
        <dbReference type="Rhea" id="RHEA:52056"/>
        <dbReference type="ChEBI" id="CHEBI:7896"/>
        <dbReference type="ChEBI" id="CHEBI:15377"/>
        <dbReference type="ChEBI" id="CHEBI:15378"/>
        <dbReference type="ChEBI" id="CHEBI:83677"/>
        <dbReference type="ChEBI" id="CHEBI:84201"/>
    </reaction>
    <physiologicalReaction direction="left-to-right" evidence="7">
        <dbReference type="Rhea" id="RHEA:52057"/>
    </physiologicalReaction>
</comment>
<feature type="transmembrane region" description="Helical" evidence="17">
    <location>
        <begin position="89"/>
        <end position="110"/>
    </location>
</feature>
<feature type="transmembrane region" description="Helical" evidence="17">
    <location>
        <begin position="254"/>
        <end position="275"/>
    </location>
</feature>
<comment type="catalytic activity">
    <reaction evidence="8">
        <text>13-octadecanoyloxy-octadecanoate + H2O = 13-hydroxy-octadecanoate + octadecanoate + H(+)</text>
        <dbReference type="Rhea" id="RHEA:52084"/>
        <dbReference type="ChEBI" id="CHEBI:15377"/>
        <dbReference type="ChEBI" id="CHEBI:15378"/>
        <dbReference type="ChEBI" id="CHEBI:25629"/>
        <dbReference type="ChEBI" id="CHEBI:136304"/>
        <dbReference type="ChEBI" id="CHEBI:136335"/>
    </reaction>
    <physiologicalReaction direction="left-to-right" evidence="8">
        <dbReference type="Rhea" id="RHEA:52085"/>
    </physiologicalReaction>
</comment>
<evidence type="ECO:0000256" key="10">
    <source>
        <dbReference type="ARBA" id="ARBA00048680"/>
    </source>
</evidence>
<organism evidence="18">
    <name type="scientific">Caligus clemensi</name>
    <name type="common">Sea louse</name>
    <dbReference type="NCBI Taxonomy" id="344056"/>
    <lineage>
        <taxon>Eukaryota</taxon>
        <taxon>Metazoa</taxon>
        <taxon>Ecdysozoa</taxon>
        <taxon>Arthropoda</taxon>
        <taxon>Crustacea</taxon>
        <taxon>Multicrustacea</taxon>
        <taxon>Hexanauplia</taxon>
        <taxon>Copepoda</taxon>
        <taxon>Siphonostomatoida</taxon>
        <taxon>Caligidae</taxon>
        <taxon>Caligus</taxon>
    </lineage>
</organism>
<feature type="transmembrane region" description="Helical" evidence="17">
    <location>
        <begin position="196"/>
        <end position="213"/>
    </location>
</feature>
<feature type="transmembrane region" description="Helical" evidence="17">
    <location>
        <begin position="48"/>
        <end position="69"/>
    </location>
</feature>
<evidence type="ECO:0000256" key="8">
    <source>
        <dbReference type="ARBA" id="ARBA00047427"/>
    </source>
</evidence>
<name>C1C1A8_CALCM</name>
<dbReference type="EMBL" id="BT080637">
    <property type="protein sequence ID" value="ACO15061.1"/>
    <property type="molecule type" value="mRNA"/>
</dbReference>
<dbReference type="PANTHER" id="PTHR10989:SF16">
    <property type="entry name" value="AT02829P-RELATED"/>
    <property type="match status" value="1"/>
</dbReference>
<evidence type="ECO:0000256" key="4">
    <source>
        <dbReference type="ARBA" id="ARBA00022692"/>
    </source>
</evidence>
<evidence type="ECO:0000256" key="1">
    <source>
        <dbReference type="ARBA" id="ARBA00000923"/>
    </source>
</evidence>
<feature type="transmembrane region" description="Helical" evidence="17">
    <location>
        <begin position="122"/>
        <end position="145"/>
    </location>
</feature>
<dbReference type="AlphaFoldDB" id="C1C1A8"/>
<comment type="catalytic activity">
    <reaction evidence="16">
        <text>12-(9Z-hexadecenoyloxy)-octadecanoate + H2O = 12-hydroxyoctadecanoate + (9Z)-hexadecenoate + H(+)</text>
        <dbReference type="Rhea" id="RHEA:52072"/>
        <dbReference type="ChEBI" id="CHEBI:15377"/>
        <dbReference type="ChEBI" id="CHEBI:15378"/>
        <dbReference type="ChEBI" id="CHEBI:32372"/>
        <dbReference type="ChEBI" id="CHEBI:84201"/>
        <dbReference type="ChEBI" id="CHEBI:136312"/>
    </reaction>
    <physiologicalReaction direction="left-to-right" evidence="16">
        <dbReference type="Rhea" id="RHEA:52073"/>
    </physiologicalReaction>
</comment>
<dbReference type="InterPro" id="IPR006838">
    <property type="entry name" value="ADTRP_AIG1"/>
</dbReference>
<proteinExistence type="evidence at transcript level"/>
<comment type="catalytic activity">
    <reaction evidence="13">
        <text>9-octadecanoyloxy-octadecanoate + H2O = 9-hydroxy-octadecanoate + octadecanoate + H(+)</text>
        <dbReference type="Rhea" id="RHEA:52096"/>
        <dbReference type="ChEBI" id="CHEBI:15377"/>
        <dbReference type="ChEBI" id="CHEBI:15378"/>
        <dbReference type="ChEBI" id="CHEBI:25629"/>
        <dbReference type="ChEBI" id="CHEBI:136286"/>
        <dbReference type="ChEBI" id="CHEBI:136373"/>
    </reaction>
    <physiologicalReaction direction="left-to-right" evidence="13">
        <dbReference type="Rhea" id="RHEA:52097"/>
    </physiologicalReaction>
</comment>
<keyword evidence="5 17" id="KW-1133">Transmembrane helix</keyword>
<keyword evidence="4 17" id="KW-0812">Transmembrane</keyword>
<comment type="catalytic activity">
    <reaction evidence="10">
        <text>12-octadecanoyloxy-octadecanoate + H2O = 12-hydroxyoctadecanoate + octadecanoate + H(+)</text>
        <dbReference type="Rhea" id="RHEA:52080"/>
        <dbReference type="ChEBI" id="CHEBI:15377"/>
        <dbReference type="ChEBI" id="CHEBI:15378"/>
        <dbReference type="ChEBI" id="CHEBI:25629"/>
        <dbReference type="ChEBI" id="CHEBI:84201"/>
        <dbReference type="ChEBI" id="CHEBI:136330"/>
    </reaction>
    <physiologicalReaction direction="left-to-right" evidence="10">
        <dbReference type="Rhea" id="RHEA:52081"/>
    </physiologicalReaction>
</comment>
<gene>
    <name evidence="18" type="primary">AIG1</name>
</gene>
<keyword evidence="6 17" id="KW-0472">Membrane</keyword>
<reference evidence="18" key="1">
    <citation type="submission" date="2009-03" db="EMBL/GenBank/DDBJ databases">
        <title>Caligus clemensi ESTs and full-length cDNAs.</title>
        <authorList>
            <person name="Yasuike M."/>
            <person name="von Schalburg K."/>
            <person name="Cooper G."/>
            <person name="Leong J."/>
            <person name="Jones S.R.M."/>
            <person name="Koop B.F."/>
        </authorList>
    </citation>
    <scope>NUCLEOTIDE SEQUENCE</scope>
    <source>
        <tissue evidence="18">Whole</tissue>
    </source>
</reference>
<dbReference type="GO" id="GO:0016020">
    <property type="term" value="C:membrane"/>
    <property type="evidence" value="ECO:0007669"/>
    <property type="project" value="InterPro"/>
</dbReference>
<evidence type="ECO:0000313" key="18">
    <source>
        <dbReference type="EMBL" id="ACO15061.1"/>
    </source>
</evidence>
<evidence type="ECO:0000256" key="14">
    <source>
        <dbReference type="ARBA" id="ARBA00049296"/>
    </source>
</evidence>
<comment type="catalytic activity">
    <reaction evidence="11">
        <text>12-(9Z-octadecenoyloxy)-octadecanoate + H2O = 12-hydroxyoctadecanoate + (9Z)-octadecenoate + H(+)</text>
        <dbReference type="Rhea" id="RHEA:52060"/>
        <dbReference type="ChEBI" id="CHEBI:15377"/>
        <dbReference type="ChEBI" id="CHEBI:15378"/>
        <dbReference type="ChEBI" id="CHEBI:30823"/>
        <dbReference type="ChEBI" id="CHEBI:84201"/>
        <dbReference type="ChEBI" id="CHEBI:136302"/>
    </reaction>
    <physiologicalReaction direction="left-to-right" evidence="11">
        <dbReference type="Rhea" id="RHEA:52061"/>
    </physiologicalReaction>
</comment>
<evidence type="ECO:0000256" key="2">
    <source>
        <dbReference type="ARBA" id="ARBA00004127"/>
    </source>
</evidence>
<evidence type="ECO:0000256" key="16">
    <source>
        <dbReference type="ARBA" id="ARBA00049428"/>
    </source>
</evidence>
<sequence length="279" mass="32260">MSLKAARFVVHIGSVVNFVYAINFQWNLEIPHDVNGNRNSFGGAWKFMTFWNLWVQCGMSLICLLDILIHETLSMAFSSSIRGFRDYYFSSLGFPVGTFVGFMFWGLWWINRELVMPKALDAYIPIYVNHMLHSTCLFMTLFELFSSRHSYASRARGLLTTSFFSAAYLAWVCYIAYAGGFWVYPIMEVFPPLQRGLFFAFSVLLVDLLYSWATSSMTLSGRTQFPLMSRGSTIENHINMNNLLKNNNHCFPSIVLLFRNMHLVIIYMTAFAYAFDFEL</sequence>
<evidence type="ECO:0000256" key="7">
    <source>
        <dbReference type="ARBA" id="ARBA00047368"/>
    </source>
</evidence>
<feature type="transmembrane region" description="Helical" evidence="17">
    <location>
        <begin position="7"/>
        <end position="28"/>
    </location>
</feature>
<evidence type="ECO:0000256" key="15">
    <source>
        <dbReference type="ARBA" id="ARBA00049322"/>
    </source>
</evidence>
<comment type="catalytic activity">
    <reaction evidence="12">
        <text>9-(9Z-octadecenoyloxy)-octadecanoate + H2O = 9-hydroxy-octadecanoate + (9Z)-octadecenoate + H(+)</text>
        <dbReference type="Rhea" id="RHEA:52048"/>
        <dbReference type="ChEBI" id="CHEBI:15377"/>
        <dbReference type="ChEBI" id="CHEBI:15378"/>
        <dbReference type="ChEBI" id="CHEBI:30823"/>
        <dbReference type="ChEBI" id="CHEBI:136282"/>
        <dbReference type="ChEBI" id="CHEBI:136286"/>
    </reaction>
    <physiologicalReaction direction="left-to-right" evidence="12">
        <dbReference type="Rhea" id="RHEA:52049"/>
    </physiologicalReaction>
</comment>
<evidence type="ECO:0000256" key="5">
    <source>
        <dbReference type="ARBA" id="ARBA00022989"/>
    </source>
</evidence>
<protein>
    <submittedName>
        <fullName evidence="18">Androgen-induced protein 1</fullName>
    </submittedName>
</protein>
<evidence type="ECO:0000256" key="9">
    <source>
        <dbReference type="ARBA" id="ARBA00047863"/>
    </source>
</evidence>
<comment type="similarity">
    <text evidence="3">Belongs to the AIG1 family.</text>
</comment>
<comment type="catalytic activity">
    <reaction evidence="9">
        <text>9-hexadecanoyloxy-octadecanoate + H2O = 9-hydroxy-octadecanoate + hexadecanoate + H(+)</text>
        <dbReference type="Rhea" id="RHEA:52052"/>
        <dbReference type="ChEBI" id="CHEBI:7896"/>
        <dbReference type="ChEBI" id="CHEBI:15377"/>
        <dbReference type="ChEBI" id="CHEBI:15378"/>
        <dbReference type="ChEBI" id="CHEBI:83670"/>
        <dbReference type="ChEBI" id="CHEBI:136286"/>
    </reaction>
    <physiologicalReaction direction="left-to-right" evidence="9">
        <dbReference type="Rhea" id="RHEA:52053"/>
    </physiologicalReaction>
</comment>
<comment type="catalytic activity">
    <reaction evidence="15">
        <text>13-(9Z-hexadecenoyloxy)-octadecanoate + H2O = 13-hydroxy-octadecanoate + (9Z)-hexadecenoate + H(+)</text>
        <dbReference type="Rhea" id="RHEA:52076"/>
        <dbReference type="ChEBI" id="CHEBI:15377"/>
        <dbReference type="ChEBI" id="CHEBI:15378"/>
        <dbReference type="ChEBI" id="CHEBI:32372"/>
        <dbReference type="ChEBI" id="CHEBI:136304"/>
        <dbReference type="ChEBI" id="CHEBI:136315"/>
    </reaction>
    <physiologicalReaction direction="left-to-right" evidence="15">
        <dbReference type="Rhea" id="RHEA:52077"/>
    </physiologicalReaction>
</comment>
<feature type="transmembrane region" description="Helical" evidence="17">
    <location>
        <begin position="157"/>
        <end position="184"/>
    </location>
</feature>
<dbReference type="Pfam" id="PF04750">
    <property type="entry name" value="Far-17a_AIG1"/>
    <property type="match status" value="1"/>
</dbReference>
<evidence type="ECO:0000256" key="13">
    <source>
        <dbReference type="ARBA" id="ARBA00049221"/>
    </source>
</evidence>
<comment type="catalytic activity">
    <reaction evidence="14">
        <text>13-(9Z-octadecenoyloxy)-octadecanoate + H2O = 13-hydroxy-octadecanoate + (9Z)-octadecenoate + H(+)</text>
        <dbReference type="Rhea" id="RHEA:52064"/>
        <dbReference type="ChEBI" id="CHEBI:15377"/>
        <dbReference type="ChEBI" id="CHEBI:15378"/>
        <dbReference type="ChEBI" id="CHEBI:30823"/>
        <dbReference type="ChEBI" id="CHEBI:136303"/>
        <dbReference type="ChEBI" id="CHEBI:136304"/>
    </reaction>
    <physiologicalReaction direction="left-to-right" evidence="14">
        <dbReference type="Rhea" id="RHEA:52065"/>
    </physiologicalReaction>
</comment>
<dbReference type="GO" id="GO:0012505">
    <property type="term" value="C:endomembrane system"/>
    <property type="evidence" value="ECO:0007669"/>
    <property type="project" value="UniProtKB-SubCell"/>
</dbReference>
<comment type="catalytic activity">
    <reaction evidence="1">
        <text>9-(9Z-hexadecenoyloxy)-octadecanoate + H2O = (9Z)-hexadecenoate + 9-hydroxy-octadecanoate + H(+)</text>
        <dbReference type="Rhea" id="RHEA:52068"/>
        <dbReference type="ChEBI" id="CHEBI:15377"/>
        <dbReference type="ChEBI" id="CHEBI:15378"/>
        <dbReference type="ChEBI" id="CHEBI:32372"/>
        <dbReference type="ChEBI" id="CHEBI:136286"/>
        <dbReference type="ChEBI" id="CHEBI:136309"/>
    </reaction>
    <physiologicalReaction direction="left-to-right" evidence="1">
        <dbReference type="Rhea" id="RHEA:52069"/>
    </physiologicalReaction>
</comment>
<evidence type="ECO:0000256" key="3">
    <source>
        <dbReference type="ARBA" id="ARBA00009300"/>
    </source>
</evidence>